<protein>
    <submittedName>
        <fullName evidence="9">Glycine betaine transporter BetL</fullName>
    </submittedName>
</protein>
<evidence type="ECO:0000256" key="4">
    <source>
        <dbReference type="ARBA" id="ARBA00022475"/>
    </source>
</evidence>
<keyword evidence="3" id="KW-0813">Transport</keyword>
<feature type="transmembrane region" description="Helical" evidence="8">
    <location>
        <begin position="76"/>
        <end position="97"/>
    </location>
</feature>
<keyword evidence="5 8" id="KW-0812">Transmembrane</keyword>
<organism evidence="9 10">
    <name type="scientific">Vibrio thalassae</name>
    <dbReference type="NCBI Taxonomy" id="1243014"/>
    <lineage>
        <taxon>Bacteria</taxon>
        <taxon>Pseudomonadati</taxon>
        <taxon>Pseudomonadota</taxon>
        <taxon>Gammaproteobacteria</taxon>
        <taxon>Vibrionales</taxon>
        <taxon>Vibrionaceae</taxon>
        <taxon>Vibrio</taxon>
    </lineage>
</organism>
<evidence type="ECO:0000256" key="7">
    <source>
        <dbReference type="ARBA" id="ARBA00023136"/>
    </source>
</evidence>
<gene>
    <name evidence="9" type="primary">betL_4</name>
    <name evidence="9" type="ORF">VTH8203_04191</name>
</gene>
<comment type="similarity">
    <text evidence="2">Belongs to the BCCT transporter (TC 2.A.15) family.</text>
</comment>
<feature type="transmembrane region" description="Helical" evidence="8">
    <location>
        <begin position="372"/>
        <end position="390"/>
    </location>
</feature>
<feature type="transmembrane region" description="Helical" evidence="8">
    <location>
        <begin position="118"/>
        <end position="137"/>
    </location>
</feature>
<dbReference type="PANTHER" id="PTHR30047:SF7">
    <property type="entry name" value="HIGH-AFFINITY CHOLINE TRANSPORT PROTEIN"/>
    <property type="match status" value="1"/>
</dbReference>
<evidence type="ECO:0000256" key="2">
    <source>
        <dbReference type="ARBA" id="ARBA00005658"/>
    </source>
</evidence>
<keyword evidence="7 8" id="KW-0472">Membrane</keyword>
<evidence type="ECO:0000256" key="6">
    <source>
        <dbReference type="ARBA" id="ARBA00022989"/>
    </source>
</evidence>
<dbReference type="Proteomes" id="UP000219336">
    <property type="component" value="Unassembled WGS sequence"/>
</dbReference>
<feature type="transmembrane region" description="Helical" evidence="8">
    <location>
        <begin position="338"/>
        <end position="360"/>
    </location>
</feature>
<proteinExistence type="inferred from homology"/>
<evidence type="ECO:0000256" key="3">
    <source>
        <dbReference type="ARBA" id="ARBA00022448"/>
    </source>
</evidence>
<dbReference type="PANTHER" id="PTHR30047">
    <property type="entry name" value="HIGH-AFFINITY CHOLINE TRANSPORT PROTEIN-RELATED"/>
    <property type="match status" value="1"/>
</dbReference>
<dbReference type="GO" id="GO:0022857">
    <property type="term" value="F:transmembrane transporter activity"/>
    <property type="evidence" value="ECO:0007669"/>
    <property type="project" value="InterPro"/>
</dbReference>
<sequence>MLNSNTAESTSAASSSAYDAIHPPERLRQLAAKLEMNNPVFWISGSFLTLFVLLALTHPVTLSSLVDSGFQLATRYFGAFWQILLLANFVIGLALCFGRTGDVRLGGLNTPDVTNFKWLSIVLCTLLAGGGVFWAAAEPIAHFVSPPPLFGSQDAKTNAINALSQSFVHWGFLAWAVLGCLSSIVLMHLHYDKGLPLKPRTLLYPLLGERAIKSGIGNTVDALSIIAVAAGTIGPIGFLGLQISYAMQELFGITDTFTTQAIVVVVAMVFYTLSALSGVNRGIQMVSRYNIILTVALIVFILFAGPTGFIIDSYVQGLGQMIDQFVPMALYRGNPEWLGWWTVFFWGWFIGYAPMMAIFIARISRGRTIRQLVLAISIAAPLVTCFWFTIVGGSGLAFELENPGVIQASFEGFNMPGALLAITQQLPFPTLISILFLILTTTFIVTTGDSMTYTITMVISGDKEPNATIRAFWGIIMGAVAIVLISLGSGGISALQSFIVITAVPASVIIAPSLWYAPKIANQLGKSATTLTL</sequence>
<dbReference type="Pfam" id="PF02028">
    <property type="entry name" value="BCCT"/>
    <property type="match status" value="1"/>
</dbReference>
<name>A0A240EPR5_9VIBR</name>
<feature type="transmembrane region" description="Helical" evidence="8">
    <location>
        <begin position="291"/>
        <end position="311"/>
    </location>
</feature>
<dbReference type="EMBL" id="OANU01000123">
    <property type="protein sequence ID" value="SNX50531.1"/>
    <property type="molecule type" value="Genomic_DNA"/>
</dbReference>
<feature type="transmembrane region" description="Helical" evidence="8">
    <location>
        <begin position="172"/>
        <end position="191"/>
    </location>
</feature>
<evidence type="ECO:0000256" key="8">
    <source>
        <dbReference type="SAM" id="Phobius"/>
    </source>
</evidence>
<feature type="transmembrane region" description="Helical" evidence="8">
    <location>
        <begin position="494"/>
        <end position="517"/>
    </location>
</feature>
<reference evidence="10" key="1">
    <citation type="submission" date="2016-06" db="EMBL/GenBank/DDBJ databases">
        <authorList>
            <person name="Rodrigo-Torres L."/>
            <person name="Arahal R.D."/>
            <person name="Lucena T."/>
        </authorList>
    </citation>
    <scope>NUCLEOTIDE SEQUENCE [LARGE SCALE GENOMIC DNA]</scope>
    <source>
        <strain evidence="10">CECT8203</strain>
    </source>
</reference>
<dbReference type="AlphaFoldDB" id="A0A240EPR5"/>
<feature type="transmembrane region" description="Helical" evidence="8">
    <location>
        <begin position="257"/>
        <end position="279"/>
    </location>
</feature>
<keyword evidence="10" id="KW-1185">Reference proteome</keyword>
<evidence type="ECO:0000256" key="1">
    <source>
        <dbReference type="ARBA" id="ARBA00004651"/>
    </source>
</evidence>
<feature type="transmembrane region" description="Helical" evidence="8">
    <location>
        <begin position="36"/>
        <end position="56"/>
    </location>
</feature>
<keyword evidence="6 8" id="KW-1133">Transmembrane helix</keyword>
<comment type="subcellular location">
    <subcellularLocation>
        <location evidence="1">Cell membrane</location>
        <topology evidence="1">Multi-pass membrane protein</topology>
    </subcellularLocation>
</comment>
<dbReference type="GO" id="GO:0005886">
    <property type="term" value="C:plasma membrane"/>
    <property type="evidence" value="ECO:0007669"/>
    <property type="project" value="UniProtKB-SubCell"/>
</dbReference>
<accession>A0A240EPR5</accession>
<feature type="transmembrane region" description="Helical" evidence="8">
    <location>
        <begin position="222"/>
        <end position="245"/>
    </location>
</feature>
<feature type="transmembrane region" description="Helical" evidence="8">
    <location>
        <begin position="467"/>
        <end position="488"/>
    </location>
</feature>
<evidence type="ECO:0000313" key="10">
    <source>
        <dbReference type="Proteomes" id="UP000219336"/>
    </source>
</evidence>
<feature type="transmembrane region" description="Helical" evidence="8">
    <location>
        <begin position="426"/>
        <end position="446"/>
    </location>
</feature>
<keyword evidence="4" id="KW-1003">Cell membrane</keyword>
<dbReference type="RefSeq" id="WP_096995450.1">
    <property type="nucleotide sequence ID" value="NZ_JBHSII010000001.1"/>
</dbReference>
<evidence type="ECO:0000313" key="9">
    <source>
        <dbReference type="EMBL" id="SNX50531.1"/>
    </source>
</evidence>
<dbReference type="OrthoDB" id="9775735at2"/>
<dbReference type="InterPro" id="IPR000060">
    <property type="entry name" value="BCCT_transptr"/>
</dbReference>
<evidence type="ECO:0000256" key="5">
    <source>
        <dbReference type="ARBA" id="ARBA00022692"/>
    </source>
</evidence>